<feature type="non-terminal residue" evidence="4">
    <location>
        <position position="1"/>
    </location>
</feature>
<gene>
    <name evidence="4" type="primary">ACS7</name>
    <name evidence="4" type="ORF">CR513_20321</name>
</gene>
<protein>
    <submittedName>
        <fullName evidence="4">1-aminocyclopropane-1-carboxylate synthase 7</fullName>
    </submittedName>
</protein>
<dbReference type="InterPro" id="IPR015424">
    <property type="entry name" value="PyrdxlP-dep_Trfase"/>
</dbReference>
<name>A0A371H2C6_MUCPR</name>
<reference evidence="4" key="1">
    <citation type="submission" date="2018-05" db="EMBL/GenBank/DDBJ databases">
        <title>Draft genome of Mucuna pruriens seed.</title>
        <authorList>
            <person name="Nnadi N.E."/>
            <person name="Vos R."/>
            <person name="Hasami M.H."/>
            <person name="Devisetty U.K."/>
            <person name="Aguiy J.C."/>
        </authorList>
    </citation>
    <scope>NUCLEOTIDE SEQUENCE [LARGE SCALE GENOMIC DNA]</scope>
    <source>
        <strain evidence="4">JCA_2017</strain>
    </source>
</reference>
<dbReference type="SUPFAM" id="SSF53383">
    <property type="entry name" value="PLP-dependent transferases"/>
    <property type="match status" value="1"/>
</dbReference>
<dbReference type="PRINTS" id="PR00753">
    <property type="entry name" value="ACCSYNTHASE"/>
</dbReference>
<dbReference type="InterPro" id="IPR015421">
    <property type="entry name" value="PyrdxlP-dep_Trfase_major"/>
</dbReference>
<dbReference type="InterPro" id="IPR050478">
    <property type="entry name" value="Ethylene_sulfur-biosynth"/>
</dbReference>
<dbReference type="Gene3D" id="3.40.640.10">
    <property type="entry name" value="Type I PLP-dependent aspartate aminotransferase-like (Major domain)"/>
    <property type="match status" value="1"/>
</dbReference>
<dbReference type="Pfam" id="PF00155">
    <property type="entry name" value="Aminotran_1_2"/>
    <property type="match status" value="1"/>
</dbReference>
<evidence type="ECO:0000256" key="2">
    <source>
        <dbReference type="ARBA" id="ARBA00022898"/>
    </source>
</evidence>
<sequence>MYEKFKVELPNHCDSSNNFQITPQALEAAYQEAEAKNTKVRAVLITNPSNPLGPTIQRSVLEELLHFVTRKNIHLVSD</sequence>
<keyword evidence="5" id="KW-1185">Reference proteome</keyword>
<evidence type="ECO:0000313" key="4">
    <source>
        <dbReference type="EMBL" id="RDX96964.1"/>
    </source>
</evidence>
<comment type="subunit">
    <text evidence="1">Homodimer.</text>
</comment>
<evidence type="ECO:0000259" key="3">
    <source>
        <dbReference type="Pfam" id="PF00155"/>
    </source>
</evidence>
<dbReference type="STRING" id="157652.A0A371H2C6"/>
<comment type="caution">
    <text evidence="4">The sequence shown here is derived from an EMBL/GenBank/DDBJ whole genome shotgun (WGS) entry which is preliminary data.</text>
</comment>
<proteinExistence type="predicted"/>
<evidence type="ECO:0000313" key="5">
    <source>
        <dbReference type="Proteomes" id="UP000257109"/>
    </source>
</evidence>
<keyword evidence="2" id="KW-0663">Pyridoxal phosphate</keyword>
<dbReference type="GO" id="GO:0006520">
    <property type="term" value="P:amino acid metabolic process"/>
    <property type="evidence" value="ECO:0007669"/>
    <property type="project" value="TreeGrafter"/>
</dbReference>
<dbReference type="PANTHER" id="PTHR43795:SF39">
    <property type="entry name" value="AMINOTRANSFERASE CLASS I_CLASSII DOMAIN-CONTAINING PROTEIN"/>
    <property type="match status" value="1"/>
</dbReference>
<dbReference type="PANTHER" id="PTHR43795">
    <property type="entry name" value="BIFUNCTIONAL ASPARTATE AMINOTRANSFERASE AND GLUTAMATE/ASPARTATE-PREPHENATE AMINOTRANSFERASE-RELATED"/>
    <property type="match status" value="1"/>
</dbReference>
<dbReference type="InterPro" id="IPR004839">
    <property type="entry name" value="Aminotransferase_I/II_large"/>
</dbReference>
<dbReference type="OrthoDB" id="7042322at2759"/>
<dbReference type="GO" id="GO:0030170">
    <property type="term" value="F:pyridoxal phosphate binding"/>
    <property type="evidence" value="ECO:0007669"/>
    <property type="project" value="InterPro"/>
</dbReference>
<dbReference type="EMBL" id="QJKJ01003764">
    <property type="protein sequence ID" value="RDX96964.1"/>
    <property type="molecule type" value="Genomic_DNA"/>
</dbReference>
<evidence type="ECO:0000256" key="1">
    <source>
        <dbReference type="ARBA" id="ARBA00011738"/>
    </source>
</evidence>
<feature type="domain" description="Aminotransferase class I/classII large" evidence="3">
    <location>
        <begin position="12"/>
        <end position="78"/>
    </location>
</feature>
<dbReference type="GO" id="GO:0008483">
    <property type="term" value="F:transaminase activity"/>
    <property type="evidence" value="ECO:0007669"/>
    <property type="project" value="TreeGrafter"/>
</dbReference>
<organism evidence="4 5">
    <name type="scientific">Mucuna pruriens</name>
    <name type="common">Velvet bean</name>
    <name type="synonym">Dolichos pruriens</name>
    <dbReference type="NCBI Taxonomy" id="157652"/>
    <lineage>
        <taxon>Eukaryota</taxon>
        <taxon>Viridiplantae</taxon>
        <taxon>Streptophyta</taxon>
        <taxon>Embryophyta</taxon>
        <taxon>Tracheophyta</taxon>
        <taxon>Spermatophyta</taxon>
        <taxon>Magnoliopsida</taxon>
        <taxon>eudicotyledons</taxon>
        <taxon>Gunneridae</taxon>
        <taxon>Pentapetalae</taxon>
        <taxon>rosids</taxon>
        <taxon>fabids</taxon>
        <taxon>Fabales</taxon>
        <taxon>Fabaceae</taxon>
        <taxon>Papilionoideae</taxon>
        <taxon>50 kb inversion clade</taxon>
        <taxon>NPAAA clade</taxon>
        <taxon>indigoferoid/millettioid clade</taxon>
        <taxon>Phaseoleae</taxon>
        <taxon>Mucuna</taxon>
    </lineage>
</organism>
<accession>A0A371H2C6</accession>
<dbReference type="Proteomes" id="UP000257109">
    <property type="component" value="Unassembled WGS sequence"/>
</dbReference>
<dbReference type="AlphaFoldDB" id="A0A371H2C6"/>